<dbReference type="PROSITE" id="PS00688">
    <property type="entry name" value="SIGMA54_INTERACT_3"/>
    <property type="match status" value="1"/>
</dbReference>
<dbReference type="InterPro" id="IPR058031">
    <property type="entry name" value="AAA_lid_NorR"/>
</dbReference>
<keyword evidence="4" id="KW-0804">Transcription</keyword>
<dbReference type="PROSITE" id="PS00675">
    <property type="entry name" value="SIGMA54_INTERACT_1"/>
    <property type="match status" value="1"/>
</dbReference>
<dbReference type="Gene3D" id="1.10.8.60">
    <property type="match status" value="1"/>
</dbReference>
<dbReference type="Pfam" id="PF00158">
    <property type="entry name" value="Sigma54_activat"/>
    <property type="match status" value="1"/>
</dbReference>
<dbReference type="InterPro" id="IPR025944">
    <property type="entry name" value="Sigma_54_int_dom_CS"/>
</dbReference>
<dbReference type="PANTHER" id="PTHR32071">
    <property type="entry name" value="TRANSCRIPTIONAL REGULATORY PROTEIN"/>
    <property type="match status" value="1"/>
</dbReference>
<dbReference type="Pfam" id="PF25601">
    <property type="entry name" value="AAA_lid_14"/>
    <property type="match status" value="1"/>
</dbReference>
<comment type="caution">
    <text evidence="6">The sequence shown here is derived from an EMBL/GenBank/DDBJ whole genome shotgun (WGS) entry which is preliminary data.</text>
</comment>
<dbReference type="SUPFAM" id="SSF52540">
    <property type="entry name" value="P-loop containing nucleoside triphosphate hydrolases"/>
    <property type="match status" value="1"/>
</dbReference>
<dbReference type="Proteomes" id="UP001595916">
    <property type="component" value="Unassembled WGS sequence"/>
</dbReference>
<dbReference type="RefSeq" id="WP_379788059.1">
    <property type="nucleotide sequence ID" value="NZ_JBHSHL010000019.1"/>
</dbReference>
<keyword evidence="3" id="KW-0805">Transcription regulation</keyword>
<reference evidence="7" key="1">
    <citation type="journal article" date="2019" name="Int. J. Syst. Evol. Microbiol.">
        <title>The Global Catalogue of Microorganisms (GCM) 10K type strain sequencing project: providing services to taxonomists for standard genome sequencing and annotation.</title>
        <authorList>
            <consortium name="The Broad Institute Genomics Platform"/>
            <consortium name="The Broad Institute Genome Sequencing Center for Infectious Disease"/>
            <person name="Wu L."/>
            <person name="Ma J."/>
        </authorList>
    </citation>
    <scope>NUCLEOTIDE SEQUENCE [LARGE SCALE GENOMIC DNA]</scope>
    <source>
        <strain evidence="7">CCUG 46385</strain>
    </source>
</reference>
<keyword evidence="7" id="KW-1185">Reference proteome</keyword>
<name>A0ABV9QKW1_9FIRM</name>
<evidence type="ECO:0000313" key="7">
    <source>
        <dbReference type="Proteomes" id="UP001595916"/>
    </source>
</evidence>
<evidence type="ECO:0000313" key="6">
    <source>
        <dbReference type="EMBL" id="MFC4804548.1"/>
    </source>
</evidence>
<feature type="domain" description="Sigma-54 factor interaction" evidence="5">
    <location>
        <begin position="315"/>
        <end position="544"/>
    </location>
</feature>
<dbReference type="CDD" id="cd00009">
    <property type="entry name" value="AAA"/>
    <property type="match status" value="1"/>
</dbReference>
<dbReference type="InterPro" id="IPR003593">
    <property type="entry name" value="AAA+_ATPase"/>
</dbReference>
<dbReference type="InterPro" id="IPR009057">
    <property type="entry name" value="Homeodomain-like_sf"/>
</dbReference>
<dbReference type="InterPro" id="IPR002078">
    <property type="entry name" value="Sigma_54_int"/>
</dbReference>
<dbReference type="PANTHER" id="PTHR32071:SF113">
    <property type="entry name" value="ALGINATE BIOSYNTHESIS TRANSCRIPTIONAL REGULATORY PROTEIN ALGB"/>
    <property type="match status" value="1"/>
</dbReference>
<keyword evidence="2" id="KW-0067">ATP-binding</keyword>
<protein>
    <submittedName>
        <fullName evidence="6">Sigma 54-interacting transcriptional regulator</fullName>
    </submittedName>
</protein>
<evidence type="ECO:0000256" key="1">
    <source>
        <dbReference type="ARBA" id="ARBA00022741"/>
    </source>
</evidence>
<dbReference type="SMART" id="SM00382">
    <property type="entry name" value="AAA"/>
    <property type="match status" value="1"/>
</dbReference>
<accession>A0ABV9QKW1</accession>
<dbReference type="Gene3D" id="3.40.50.300">
    <property type="entry name" value="P-loop containing nucleotide triphosphate hydrolases"/>
    <property type="match status" value="1"/>
</dbReference>
<evidence type="ECO:0000259" key="5">
    <source>
        <dbReference type="PROSITE" id="PS50045"/>
    </source>
</evidence>
<organism evidence="6 7">
    <name type="scientific">Filifactor villosus</name>
    <dbReference type="NCBI Taxonomy" id="29374"/>
    <lineage>
        <taxon>Bacteria</taxon>
        <taxon>Bacillati</taxon>
        <taxon>Bacillota</taxon>
        <taxon>Clostridia</taxon>
        <taxon>Peptostreptococcales</taxon>
        <taxon>Filifactoraceae</taxon>
        <taxon>Filifactor</taxon>
    </lineage>
</organism>
<gene>
    <name evidence="6" type="ORF">ACFO4R_05565</name>
</gene>
<dbReference type="InterPro" id="IPR025662">
    <property type="entry name" value="Sigma_54_int_dom_ATP-bd_1"/>
</dbReference>
<evidence type="ECO:0000256" key="3">
    <source>
        <dbReference type="ARBA" id="ARBA00023015"/>
    </source>
</evidence>
<sequence length="617" mass="71166">MNEKMKMIEELTDNLSMGLIYLNEERKILLCNRRAREMTGIHFDNKNHTHEEGYLQEGDIVLIADNELGADDGELNLEDLKILNLEDPKIKKGDMLLVAGVYKTQNVKPVYKYIRERQLSLPFKLEMNYLGFDLHLCIDPKKKIITIRVNDRNYEMRFYRSIGHMVAIDGKSGKIKFFQLPGYSTRKEEIAYLLRGRRFLEKKNNSNRLPVIGKHLLDVFEPSELTDKIADVMEARRPSMRDCLYEINKKLFLCSLISSKDEKGDINGLFIALEDAAELEKMLEDRNSIIDKIEQTYKVHEKAQPSLPQDVLSGFVGRSPSLEHIKYLAYKASKTRFNVIITGESGTGKSYLAREIHNLASSDTPFVEVNCNAIAPTLFESELFGYVAGAFTGASPQGRAGYFEVARGGTLFLDEIGELPSEIQAKLLQALQTKVIYRVGSSKPVKVDVRIITATNKNLAEEVEKGRFRQDLFYRINVFPIEIPPLRERKIDIYFLVEQILRRLCEQYHIAEKQFSGEALKKMANYHWPGNVRELENVIERSIVLCESKLIHPEHINIAERERTMTMKERLQREEERILRECLCIHNNDSLKVMEELAISKSSYYEKCKKYGISTKL</sequence>
<keyword evidence="1" id="KW-0547">Nucleotide-binding</keyword>
<proteinExistence type="predicted"/>
<dbReference type="InterPro" id="IPR027417">
    <property type="entry name" value="P-loop_NTPase"/>
</dbReference>
<dbReference type="PROSITE" id="PS50045">
    <property type="entry name" value="SIGMA54_INTERACT_4"/>
    <property type="match status" value="1"/>
</dbReference>
<evidence type="ECO:0000256" key="4">
    <source>
        <dbReference type="ARBA" id="ARBA00023163"/>
    </source>
</evidence>
<evidence type="ECO:0000256" key="2">
    <source>
        <dbReference type="ARBA" id="ARBA00022840"/>
    </source>
</evidence>
<dbReference type="SUPFAM" id="SSF46689">
    <property type="entry name" value="Homeodomain-like"/>
    <property type="match status" value="1"/>
</dbReference>
<dbReference type="EMBL" id="JBHSHL010000019">
    <property type="protein sequence ID" value="MFC4804548.1"/>
    <property type="molecule type" value="Genomic_DNA"/>
</dbReference>